<dbReference type="InterPro" id="IPR029044">
    <property type="entry name" value="Nucleotide-diphossugar_trans"/>
</dbReference>
<evidence type="ECO:0000313" key="2">
    <source>
        <dbReference type="Proteomes" id="UP000198767"/>
    </source>
</evidence>
<dbReference type="SUPFAM" id="SSF53448">
    <property type="entry name" value="Nucleotide-diphospho-sugar transferases"/>
    <property type="match status" value="1"/>
</dbReference>
<evidence type="ECO:0000313" key="1">
    <source>
        <dbReference type="EMBL" id="SCZ65249.1"/>
    </source>
</evidence>
<gene>
    <name evidence="1" type="ORF">SAMN04488118_1065</name>
</gene>
<dbReference type="EMBL" id="FMWG01000006">
    <property type="protein sequence ID" value="SCZ65249.1"/>
    <property type="molecule type" value="Genomic_DNA"/>
</dbReference>
<dbReference type="RefSeq" id="WP_090218787.1">
    <property type="nucleotide sequence ID" value="NZ_CANMPF010000004.1"/>
</dbReference>
<sequence length="269" mass="30654">MQVIGLCRFSYPALGGFQITHDSVEDRIAYLYAEERLEERFRLLETVALPCLREQTHQDFDLLIVIGTSLPKHHRDRLYDLTADMPQVQIIAEPPRKQREVMKELLNKARRDPSQPCLQFRHDDDDAFSVDFIERLRQTLSECSGLVQQHKAIAVDFNKGFVAEFGAKGIAASEVHRPYYVAALGMYVQGNCPLTIMNFHHEKILRFMPTITLSDQPMFVRSHNGYNDSGGHKASKPVPVEPLTPAQIGEFEARFAIREAQIKQVFAAS</sequence>
<accession>A0A1G5QVY4</accession>
<protein>
    <submittedName>
        <fullName evidence="1">Putative rhamnosyl transferase</fullName>
    </submittedName>
</protein>
<reference evidence="1 2" key="1">
    <citation type="submission" date="2016-10" db="EMBL/GenBank/DDBJ databases">
        <authorList>
            <person name="de Groot N.N."/>
        </authorList>
    </citation>
    <scope>NUCLEOTIDE SEQUENCE [LARGE SCALE GENOMIC DNA]</scope>
    <source>
        <strain evidence="1 2">U95</strain>
    </source>
</reference>
<dbReference type="OrthoDB" id="9771846at2"/>
<name>A0A1G5QVY4_9RHOB</name>
<dbReference type="Proteomes" id="UP000198767">
    <property type="component" value="Unassembled WGS sequence"/>
</dbReference>
<dbReference type="InterPro" id="IPR021466">
    <property type="entry name" value="Put_rhamnosyl_transferase"/>
</dbReference>
<organism evidence="1 2">
    <name type="scientific">Epibacterium ulvae</name>
    <dbReference type="NCBI Taxonomy" id="1156985"/>
    <lineage>
        <taxon>Bacteria</taxon>
        <taxon>Pseudomonadati</taxon>
        <taxon>Pseudomonadota</taxon>
        <taxon>Alphaproteobacteria</taxon>
        <taxon>Rhodobacterales</taxon>
        <taxon>Roseobacteraceae</taxon>
        <taxon>Epibacterium</taxon>
    </lineage>
</organism>
<keyword evidence="1" id="KW-0808">Transferase</keyword>
<dbReference type="Pfam" id="PF11316">
    <property type="entry name" value="Rhamno_transf"/>
    <property type="match status" value="1"/>
</dbReference>
<dbReference type="AlphaFoldDB" id="A0A1G5QVY4"/>
<dbReference type="GO" id="GO:0016740">
    <property type="term" value="F:transferase activity"/>
    <property type="evidence" value="ECO:0007669"/>
    <property type="project" value="UniProtKB-KW"/>
</dbReference>
<keyword evidence="2" id="KW-1185">Reference proteome</keyword>
<proteinExistence type="predicted"/>
<dbReference type="STRING" id="1156985.SAMN04488118_1065"/>